<protein>
    <submittedName>
        <fullName evidence="1">Uncharacterized protein</fullName>
    </submittedName>
</protein>
<evidence type="ECO:0000313" key="1">
    <source>
        <dbReference type="EMBL" id="KAF2002729.1"/>
    </source>
</evidence>
<reference evidence="1" key="1">
    <citation type="journal article" date="2020" name="Stud. Mycol.">
        <title>101 Dothideomycetes genomes: a test case for predicting lifestyles and emergence of pathogens.</title>
        <authorList>
            <person name="Haridas S."/>
            <person name="Albert R."/>
            <person name="Binder M."/>
            <person name="Bloem J."/>
            <person name="Labutti K."/>
            <person name="Salamov A."/>
            <person name="Andreopoulos B."/>
            <person name="Baker S."/>
            <person name="Barry K."/>
            <person name="Bills G."/>
            <person name="Bluhm B."/>
            <person name="Cannon C."/>
            <person name="Castanera R."/>
            <person name="Culley D."/>
            <person name="Daum C."/>
            <person name="Ezra D."/>
            <person name="Gonzalez J."/>
            <person name="Henrissat B."/>
            <person name="Kuo A."/>
            <person name="Liang C."/>
            <person name="Lipzen A."/>
            <person name="Lutzoni F."/>
            <person name="Magnuson J."/>
            <person name="Mondo S."/>
            <person name="Nolan M."/>
            <person name="Ohm R."/>
            <person name="Pangilinan J."/>
            <person name="Park H.-J."/>
            <person name="Ramirez L."/>
            <person name="Alfaro M."/>
            <person name="Sun H."/>
            <person name="Tritt A."/>
            <person name="Yoshinaga Y."/>
            <person name="Zwiers L.-H."/>
            <person name="Turgeon B."/>
            <person name="Goodwin S."/>
            <person name="Spatafora J."/>
            <person name="Crous P."/>
            <person name="Grigoriev I."/>
        </authorList>
    </citation>
    <scope>NUCLEOTIDE SEQUENCE</scope>
    <source>
        <strain evidence="1">CBS 123094</strain>
    </source>
</reference>
<dbReference type="AlphaFoldDB" id="A0A6A5WPN7"/>
<gene>
    <name evidence="1" type="ORF">P154DRAFT_520842</name>
</gene>
<dbReference type="Proteomes" id="UP000799779">
    <property type="component" value="Unassembled WGS sequence"/>
</dbReference>
<evidence type="ECO:0000313" key="2">
    <source>
        <dbReference type="Proteomes" id="UP000799779"/>
    </source>
</evidence>
<keyword evidence="2" id="KW-1185">Reference proteome</keyword>
<proteinExistence type="predicted"/>
<sequence length="62" mass="6478">MYALQDGGSSQQLPGGIVMGRFSSGYRIVSGQDGVMVGCWSNLGQIKIGNSRLSEPLGSWSG</sequence>
<dbReference type="EMBL" id="ML977576">
    <property type="protein sequence ID" value="KAF2002729.1"/>
    <property type="molecule type" value="Genomic_DNA"/>
</dbReference>
<organism evidence="1 2">
    <name type="scientific">Amniculicola lignicola CBS 123094</name>
    <dbReference type="NCBI Taxonomy" id="1392246"/>
    <lineage>
        <taxon>Eukaryota</taxon>
        <taxon>Fungi</taxon>
        <taxon>Dikarya</taxon>
        <taxon>Ascomycota</taxon>
        <taxon>Pezizomycotina</taxon>
        <taxon>Dothideomycetes</taxon>
        <taxon>Pleosporomycetidae</taxon>
        <taxon>Pleosporales</taxon>
        <taxon>Amniculicolaceae</taxon>
        <taxon>Amniculicola</taxon>
    </lineage>
</organism>
<accession>A0A6A5WPN7</accession>
<name>A0A6A5WPN7_9PLEO</name>